<protein>
    <submittedName>
        <fullName evidence="2">Uncharacterized protein</fullName>
    </submittedName>
</protein>
<dbReference type="OrthoDB" id="6150660at2759"/>
<gene>
    <name evidence="2" type="ORF">BV898_15262</name>
</gene>
<accession>A0A9X6NHH3</accession>
<dbReference type="PANTHER" id="PTHR46830:SF1">
    <property type="entry name" value="ALPHA-1,4-N-ACETYLGLUCOSAMINYLTRANSFERASE"/>
    <property type="match status" value="1"/>
</dbReference>
<organism evidence="2 3">
    <name type="scientific">Hypsibius exemplaris</name>
    <name type="common">Freshwater tardigrade</name>
    <dbReference type="NCBI Taxonomy" id="2072580"/>
    <lineage>
        <taxon>Eukaryota</taxon>
        <taxon>Metazoa</taxon>
        <taxon>Ecdysozoa</taxon>
        <taxon>Tardigrada</taxon>
        <taxon>Eutardigrada</taxon>
        <taxon>Parachela</taxon>
        <taxon>Hypsibioidea</taxon>
        <taxon>Hypsibiidae</taxon>
        <taxon>Hypsibius</taxon>
    </lineage>
</organism>
<dbReference type="SUPFAM" id="SSF53448">
    <property type="entry name" value="Nucleotide-diphospho-sugar transferases"/>
    <property type="match status" value="1"/>
</dbReference>
<sequence length="341" mass="38836">MQIPSKEALIKVLAVVCLFIITLTFLSWSNSCPSNQGNSFQFWAGPTFPKRNDTSSDDPLVGTPEHPEERLIVHYIWFQRDILKPTGVLFLDCISVLSVMENLKPDAIFVHTDLPSFWPFDACSQLITDWTGVELVPAKKNLEIGGKKIHYVEHEADIMKLQLLWHYGGLALDFDVYLINGTKFREVYHAHPCVLTYDGNDRINNGFVACQKGAVYPGMILQESYVADYRPNEWVYNIGVRTFQLFHQHKETGYIQEGISDRPTYDGRYEFLTGPGRKHEWRDKIAHHSFLHDKGYNLDSVKRDDSSMGDMLRWIVNGGMGLNTNSSMDIASTVAGVIDRV</sequence>
<name>A0A9X6NHH3_HYPEX</name>
<proteinExistence type="predicted"/>
<evidence type="ECO:0000313" key="3">
    <source>
        <dbReference type="Proteomes" id="UP000192578"/>
    </source>
</evidence>
<dbReference type="Proteomes" id="UP000192578">
    <property type="component" value="Unassembled WGS sequence"/>
</dbReference>
<evidence type="ECO:0000256" key="1">
    <source>
        <dbReference type="SAM" id="Phobius"/>
    </source>
</evidence>
<evidence type="ECO:0000313" key="2">
    <source>
        <dbReference type="EMBL" id="OWA50756.1"/>
    </source>
</evidence>
<dbReference type="AlphaFoldDB" id="A0A9X6NHH3"/>
<dbReference type="InterPro" id="IPR029044">
    <property type="entry name" value="Nucleotide-diphossugar_trans"/>
</dbReference>
<reference evidence="3" key="1">
    <citation type="submission" date="2017-01" db="EMBL/GenBank/DDBJ databases">
        <title>Comparative genomics of anhydrobiosis in the tardigrade Hypsibius dujardini.</title>
        <authorList>
            <person name="Yoshida Y."/>
            <person name="Koutsovoulos G."/>
            <person name="Laetsch D."/>
            <person name="Stevens L."/>
            <person name="Kumar S."/>
            <person name="Horikawa D."/>
            <person name="Ishino K."/>
            <person name="Komine S."/>
            <person name="Tomita M."/>
            <person name="Blaxter M."/>
            <person name="Arakawa K."/>
        </authorList>
    </citation>
    <scope>NUCLEOTIDE SEQUENCE [LARGE SCALE GENOMIC DNA]</scope>
    <source>
        <strain evidence="3">Z151</strain>
    </source>
</reference>
<feature type="transmembrane region" description="Helical" evidence="1">
    <location>
        <begin position="12"/>
        <end position="29"/>
    </location>
</feature>
<dbReference type="PANTHER" id="PTHR46830">
    <property type="entry name" value="TRANSFERASE, PUTATIVE-RELATED"/>
    <property type="match status" value="1"/>
</dbReference>
<dbReference type="Gene3D" id="3.90.550.20">
    <property type="match status" value="1"/>
</dbReference>
<dbReference type="EMBL" id="MTYJ01000202">
    <property type="protein sequence ID" value="OWA50756.1"/>
    <property type="molecule type" value="Genomic_DNA"/>
</dbReference>
<keyword evidence="3" id="KW-1185">Reference proteome</keyword>
<keyword evidence="1" id="KW-0472">Membrane</keyword>
<keyword evidence="1" id="KW-0812">Transmembrane</keyword>
<keyword evidence="1" id="KW-1133">Transmembrane helix</keyword>
<comment type="caution">
    <text evidence="2">The sequence shown here is derived from an EMBL/GenBank/DDBJ whole genome shotgun (WGS) entry which is preliminary data.</text>
</comment>